<comment type="caution">
    <text evidence="1">The sequence shown here is derived from an EMBL/GenBank/DDBJ whole genome shotgun (WGS) entry which is preliminary data.</text>
</comment>
<protein>
    <submittedName>
        <fullName evidence="1">Uncharacterized protein</fullName>
    </submittedName>
</protein>
<dbReference type="EMBL" id="BLXT01001732">
    <property type="protein sequence ID" value="GFN87587.1"/>
    <property type="molecule type" value="Genomic_DNA"/>
</dbReference>
<name>A0AAV3YYJ3_9GAST</name>
<accession>A0AAV3YYJ3</accession>
<dbReference type="AlphaFoldDB" id="A0AAV3YYJ3"/>
<evidence type="ECO:0000313" key="1">
    <source>
        <dbReference type="EMBL" id="GFN87587.1"/>
    </source>
</evidence>
<sequence>MSTCLIEVYTLQADNKHCVLLLFISRPHCVEPLQSIFANIPHQGYQKLVPQSAVANIPHQGYRKPVPQSAVANIHHQGYRRPVLQSGVVNIDHEG</sequence>
<dbReference type="Proteomes" id="UP000735302">
    <property type="component" value="Unassembled WGS sequence"/>
</dbReference>
<keyword evidence="2" id="KW-1185">Reference proteome</keyword>
<proteinExistence type="predicted"/>
<organism evidence="1 2">
    <name type="scientific">Plakobranchus ocellatus</name>
    <dbReference type="NCBI Taxonomy" id="259542"/>
    <lineage>
        <taxon>Eukaryota</taxon>
        <taxon>Metazoa</taxon>
        <taxon>Spiralia</taxon>
        <taxon>Lophotrochozoa</taxon>
        <taxon>Mollusca</taxon>
        <taxon>Gastropoda</taxon>
        <taxon>Heterobranchia</taxon>
        <taxon>Euthyneura</taxon>
        <taxon>Panpulmonata</taxon>
        <taxon>Sacoglossa</taxon>
        <taxon>Placobranchoidea</taxon>
        <taxon>Plakobranchidae</taxon>
        <taxon>Plakobranchus</taxon>
    </lineage>
</organism>
<evidence type="ECO:0000313" key="2">
    <source>
        <dbReference type="Proteomes" id="UP000735302"/>
    </source>
</evidence>
<reference evidence="1 2" key="1">
    <citation type="journal article" date="2021" name="Elife">
        <title>Chloroplast acquisition without the gene transfer in kleptoplastic sea slugs, Plakobranchus ocellatus.</title>
        <authorList>
            <person name="Maeda T."/>
            <person name="Takahashi S."/>
            <person name="Yoshida T."/>
            <person name="Shimamura S."/>
            <person name="Takaki Y."/>
            <person name="Nagai Y."/>
            <person name="Toyoda A."/>
            <person name="Suzuki Y."/>
            <person name="Arimoto A."/>
            <person name="Ishii H."/>
            <person name="Satoh N."/>
            <person name="Nishiyama T."/>
            <person name="Hasebe M."/>
            <person name="Maruyama T."/>
            <person name="Minagawa J."/>
            <person name="Obokata J."/>
            <person name="Shigenobu S."/>
        </authorList>
    </citation>
    <scope>NUCLEOTIDE SEQUENCE [LARGE SCALE GENOMIC DNA]</scope>
</reference>
<gene>
    <name evidence="1" type="ORF">PoB_001409300</name>
</gene>